<gene>
    <name evidence="1" type="ORF">O6H91_04G060300</name>
</gene>
<proteinExistence type="predicted"/>
<keyword evidence="2" id="KW-1185">Reference proteome</keyword>
<evidence type="ECO:0000313" key="1">
    <source>
        <dbReference type="EMBL" id="KAJ7558884.1"/>
    </source>
</evidence>
<organism evidence="1 2">
    <name type="scientific">Diphasiastrum complanatum</name>
    <name type="common">Issler's clubmoss</name>
    <name type="synonym">Lycopodium complanatum</name>
    <dbReference type="NCBI Taxonomy" id="34168"/>
    <lineage>
        <taxon>Eukaryota</taxon>
        <taxon>Viridiplantae</taxon>
        <taxon>Streptophyta</taxon>
        <taxon>Embryophyta</taxon>
        <taxon>Tracheophyta</taxon>
        <taxon>Lycopodiopsida</taxon>
        <taxon>Lycopodiales</taxon>
        <taxon>Lycopodiaceae</taxon>
        <taxon>Lycopodioideae</taxon>
        <taxon>Diphasiastrum</taxon>
    </lineage>
</organism>
<name>A0ACC2DX59_DIPCM</name>
<sequence length="82" mass="8804">MFLLLFLSHSECIRARVLISGGAIDAVSGVAGKRTLIVAFLISWFFFQKTSLSLIGSPKAIHEDLDPIHAITSPAPSFCEGS</sequence>
<evidence type="ECO:0000313" key="2">
    <source>
        <dbReference type="Proteomes" id="UP001162992"/>
    </source>
</evidence>
<reference evidence="2" key="1">
    <citation type="journal article" date="2024" name="Proc. Natl. Acad. Sci. U.S.A.">
        <title>Extraordinary preservation of gene collinearity over three hundred million years revealed in homosporous lycophytes.</title>
        <authorList>
            <person name="Li C."/>
            <person name="Wickell D."/>
            <person name="Kuo L.Y."/>
            <person name="Chen X."/>
            <person name="Nie B."/>
            <person name="Liao X."/>
            <person name="Peng D."/>
            <person name="Ji J."/>
            <person name="Jenkins J."/>
            <person name="Williams M."/>
            <person name="Shu S."/>
            <person name="Plott C."/>
            <person name="Barry K."/>
            <person name="Rajasekar S."/>
            <person name="Grimwood J."/>
            <person name="Han X."/>
            <person name="Sun S."/>
            <person name="Hou Z."/>
            <person name="He W."/>
            <person name="Dai G."/>
            <person name="Sun C."/>
            <person name="Schmutz J."/>
            <person name="Leebens-Mack J.H."/>
            <person name="Li F.W."/>
            <person name="Wang L."/>
        </authorList>
    </citation>
    <scope>NUCLEOTIDE SEQUENCE [LARGE SCALE GENOMIC DNA]</scope>
    <source>
        <strain evidence="2">cv. PW_Plant_1</strain>
    </source>
</reference>
<accession>A0ACC2DX59</accession>
<dbReference type="EMBL" id="CM055095">
    <property type="protein sequence ID" value="KAJ7558884.1"/>
    <property type="molecule type" value="Genomic_DNA"/>
</dbReference>
<protein>
    <submittedName>
        <fullName evidence="1">Uncharacterized protein</fullName>
    </submittedName>
</protein>
<dbReference type="Proteomes" id="UP001162992">
    <property type="component" value="Chromosome 4"/>
</dbReference>
<comment type="caution">
    <text evidence="1">The sequence shown here is derived from an EMBL/GenBank/DDBJ whole genome shotgun (WGS) entry which is preliminary data.</text>
</comment>